<organism evidence="1 2">
    <name type="scientific">Catenulispora subtropica</name>
    <dbReference type="NCBI Taxonomy" id="450798"/>
    <lineage>
        <taxon>Bacteria</taxon>
        <taxon>Bacillati</taxon>
        <taxon>Actinomycetota</taxon>
        <taxon>Actinomycetes</taxon>
        <taxon>Catenulisporales</taxon>
        <taxon>Catenulisporaceae</taxon>
        <taxon>Catenulispora</taxon>
    </lineage>
</organism>
<accession>A0ABN2SF25</accession>
<keyword evidence="2" id="KW-1185">Reference proteome</keyword>
<protein>
    <submittedName>
        <fullName evidence="1">Uncharacterized protein</fullName>
    </submittedName>
</protein>
<evidence type="ECO:0000313" key="2">
    <source>
        <dbReference type="Proteomes" id="UP001499854"/>
    </source>
</evidence>
<comment type="caution">
    <text evidence="1">The sequence shown here is derived from an EMBL/GenBank/DDBJ whole genome shotgun (WGS) entry which is preliminary data.</text>
</comment>
<reference evidence="1 2" key="1">
    <citation type="journal article" date="2019" name="Int. J. Syst. Evol. Microbiol.">
        <title>The Global Catalogue of Microorganisms (GCM) 10K type strain sequencing project: providing services to taxonomists for standard genome sequencing and annotation.</title>
        <authorList>
            <consortium name="The Broad Institute Genomics Platform"/>
            <consortium name="The Broad Institute Genome Sequencing Center for Infectious Disease"/>
            <person name="Wu L."/>
            <person name="Ma J."/>
        </authorList>
    </citation>
    <scope>NUCLEOTIDE SEQUENCE [LARGE SCALE GENOMIC DNA]</scope>
    <source>
        <strain evidence="1 2">JCM 16013</strain>
    </source>
</reference>
<dbReference type="EMBL" id="BAAAQM010000036">
    <property type="protein sequence ID" value="GAA1985625.1"/>
    <property type="molecule type" value="Genomic_DNA"/>
</dbReference>
<gene>
    <name evidence="1" type="ORF">GCM10009838_54980</name>
</gene>
<evidence type="ECO:0000313" key="1">
    <source>
        <dbReference type="EMBL" id="GAA1985625.1"/>
    </source>
</evidence>
<dbReference type="Proteomes" id="UP001499854">
    <property type="component" value="Unassembled WGS sequence"/>
</dbReference>
<name>A0ABN2SF25_9ACTN</name>
<sequence>MRGSPALSHYLGEEPLMTSSYDFHVCLDHLSALRRSLADLETTLGASHAHTWPLVDPTLHTGPAAWRTTKGDAASYVYGLLDEADPLGDTHADVVHRLQAWYTRIHQMLTAMTHYAERTHETYSAADEAIATAAMRTALETPTPPPTP</sequence>
<proteinExistence type="predicted"/>